<evidence type="ECO:0000256" key="1">
    <source>
        <dbReference type="SAM" id="MobiDB-lite"/>
    </source>
</evidence>
<dbReference type="InterPro" id="IPR007573">
    <property type="entry name" value="QWRF"/>
</dbReference>
<name>A0ABQ8BBY7_BRANA</name>
<feature type="non-terminal residue" evidence="2">
    <location>
        <position position="1"/>
    </location>
</feature>
<feature type="region of interest" description="Disordered" evidence="1">
    <location>
        <begin position="368"/>
        <end position="406"/>
    </location>
</feature>
<gene>
    <name evidence="2" type="ORF">HID58_041736</name>
</gene>
<comment type="caution">
    <text evidence="2">The sequence shown here is derived from an EMBL/GenBank/DDBJ whole genome shotgun (WGS) entry which is preliminary data.</text>
</comment>
<dbReference type="Proteomes" id="UP000824890">
    <property type="component" value="Unassembled WGS sequence"/>
</dbReference>
<evidence type="ECO:0000313" key="2">
    <source>
        <dbReference type="EMBL" id="KAH0902233.1"/>
    </source>
</evidence>
<keyword evidence="3" id="KW-1185">Reference proteome</keyword>
<dbReference type="PANTHER" id="PTHR13408">
    <property type="entry name" value="DNA-DIRECTED RNA POLYMERASE III"/>
    <property type="match status" value="1"/>
</dbReference>
<feature type="region of interest" description="Disordered" evidence="1">
    <location>
        <begin position="292"/>
        <end position="351"/>
    </location>
</feature>
<feature type="compositionally biased region" description="Low complexity" evidence="1">
    <location>
        <begin position="29"/>
        <end position="48"/>
    </location>
</feature>
<dbReference type="InterPro" id="IPR007811">
    <property type="entry name" value="RPC4"/>
</dbReference>
<evidence type="ECO:0000313" key="3">
    <source>
        <dbReference type="Proteomes" id="UP000824890"/>
    </source>
</evidence>
<accession>A0ABQ8BBY7</accession>
<dbReference type="Pfam" id="PF05132">
    <property type="entry name" value="RNA_pol_Rpc4"/>
    <property type="match status" value="1"/>
</dbReference>
<feature type="compositionally biased region" description="Low complexity" evidence="1">
    <location>
        <begin position="134"/>
        <end position="149"/>
    </location>
</feature>
<proteinExistence type="predicted"/>
<evidence type="ECO:0008006" key="4">
    <source>
        <dbReference type="Google" id="ProtNLM"/>
    </source>
</evidence>
<dbReference type="EMBL" id="JAGKQM010000011">
    <property type="protein sequence ID" value="KAH0902233.1"/>
    <property type="molecule type" value="Genomic_DNA"/>
</dbReference>
<dbReference type="PANTHER" id="PTHR13408:SF7">
    <property type="entry name" value="DNA-DIRECTED RNA POLYMERASE III SUBUNIT RPC4"/>
    <property type="match status" value="1"/>
</dbReference>
<organism evidence="2 3">
    <name type="scientific">Brassica napus</name>
    <name type="common">Rape</name>
    <dbReference type="NCBI Taxonomy" id="3708"/>
    <lineage>
        <taxon>Eukaryota</taxon>
        <taxon>Viridiplantae</taxon>
        <taxon>Streptophyta</taxon>
        <taxon>Embryophyta</taxon>
        <taxon>Tracheophyta</taxon>
        <taxon>Spermatophyta</taxon>
        <taxon>Magnoliopsida</taxon>
        <taxon>eudicotyledons</taxon>
        <taxon>Gunneridae</taxon>
        <taxon>Pentapetalae</taxon>
        <taxon>rosids</taxon>
        <taxon>malvids</taxon>
        <taxon>Brassicales</taxon>
        <taxon>Brassicaceae</taxon>
        <taxon>Brassiceae</taxon>
        <taxon>Brassica</taxon>
    </lineage>
</organism>
<protein>
    <recommendedName>
        <fullName evidence="4">DNA-directed RNA polymerase III subunit RPC4</fullName>
    </recommendedName>
</protein>
<feature type="compositionally biased region" description="Basic and acidic residues" evidence="1">
    <location>
        <begin position="82"/>
        <end position="106"/>
    </location>
</feature>
<feature type="region of interest" description="Disordered" evidence="1">
    <location>
        <begin position="1"/>
        <end position="161"/>
    </location>
</feature>
<feature type="compositionally biased region" description="Polar residues" evidence="1">
    <location>
        <begin position="377"/>
        <end position="393"/>
    </location>
</feature>
<feature type="compositionally biased region" description="Low complexity" evidence="1">
    <location>
        <begin position="55"/>
        <end position="71"/>
    </location>
</feature>
<dbReference type="Pfam" id="PF04484">
    <property type="entry name" value="QWRF"/>
    <property type="match status" value="1"/>
</dbReference>
<sequence>KQKSKRMATTTTTNRRVRPPSPHIDRSRSVTSYSPSCSSSSSSSPSNSSKRHLSRSQSTTRSSRPTNPRSSEMIPARNSASRSHEVNNVRSKEAFARFLEQRERGSPRSYTSSKGAKPGASSPSAWALSPGRVSTMKTSSSSSAPATSMCHTPPESPVSNAKMRSGGAVAGVLKYFKAQKKISPVQEERYHRFRMLHNRLIQLRFINARAEASILKVNVEDQLFWVWLRIYKMRNVEQANSKTARFVCSCTPPTWCNDVVSIHEEMVGAIEVMDEIEDIVIKFLPRAKESSLKRRFQPRAPTPSLRPIPPISKTEAAEAEEENKKAARQIAKRIGIGQRRPKTEPKASSVEVAFQPNFSSLAIKSFGVPKEDDKQSSDVNPSSSATTDQNSYYPTVLPLRKPNSGDPELLDQEEFGNVAKHAHYDENSINSAEELGLTSGQHCKKQMLFFKIPDCLPVTKQPTSKRSVSERSSPFEGLPEGFMGKMLVYKSGTVKLKLGDVLYDVSPGPNTVFHNDVAAINGKERNCCRIGSSAKFATVTPDVESLLNSDPDMQIHK</sequence>
<feature type="compositionally biased region" description="Pro residues" evidence="1">
    <location>
        <begin position="300"/>
        <end position="310"/>
    </location>
</feature>
<reference evidence="2 3" key="1">
    <citation type="submission" date="2021-05" db="EMBL/GenBank/DDBJ databases">
        <title>Genome Assembly of Synthetic Allotetraploid Brassica napus Reveals Homoeologous Exchanges between Subgenomes.</title>
        <authorList>
            <person name="Davis J.T."/>
        </authorList>
    </citation>
    <scope>NUCLEOTIDE SEQUENCE [LARGE SCALE GENOMIC DNA]</scope>
    <source>
        <strain evidence="3">cv. Da-Ae</strain>
        <tissue evidence="2">Seedling</tissue>
    </source>
</reference>